<evidence type="ECO:0000313" key="1">
    <source>
        <dbReference type="EMBL" id="KAJ6321375.1"/>
    </source>
</evidence>
<proteinExistence type="predicted"/>
<protein>
    <submittedName>
        <fullName evidence="1">Uncharacterized protein</fullName>
    </submittedName>
</protein>
<organism evidence="1 2">
    <name type="scientific">Salix suchowensis</name>
    <dbReference type="NCBI Taxonomy" id="1278906"/>
    <lineage>
        <taxon>Eukaryota</taxon>
        <taxon>Viridiplantae</taxon>
        <taxon>Streptophyta</taxon>
        <taxon>Embryophyta</taxon>
        <taxon>Tracheophyta</taxon>
        <taxon>Spermatophyta</taxon>
        <taxon>Magnoliopsida</taxon>
        <taxon>eudicotyledons</taxon>
        <taxon>Gunneridae</taxon>
        <taxon>Pentapetalae</taxon>
        <taxon>rosids</taxon>
        <taxon>fabids</taxon>
        <taxon>Malpighiales</taxon>
        <taxon>Salicaceae</taxon>
        <taxon>Saliceae</taxon>
        <taxon>Salix</taxon>
    </lineage>
</organism>
<feature type="non-terminal residue" evidence="1">
    <location>
        <position position="185"/>
    </location>
</feature>
<sequence length="185" mass="21747">MVLEIIPKQDLLKSSCFATGSIYMLNQRLVFALPYLLISFFETSLQHPFLSDPCKCSSKPFLSLSGERERERETPPIFFYSKALPFLSFEADIKWAVDRNPKDLTCQQLWQHRYPSLPFSMQSVWIKKRGHADSLFFSGRLGREWRGMPGWSRRAWSAKEFSTCGRTQEREGRHSFLNARKKRRE</sequence>
<accession>A0ABQ9A116</accession>
<evidence type="ECO:0000313" key="2">
    <source>
        <dbReference type="Proteomes" id="UP001141253"/>
    </source>
</evidence>
<comment type="caution">
    <text evidence="1">The sequence shown here is derived from an EMBL/GenBank/DDBJ whole genome shotgun (WGS) entry which is preliminary data.</text>
</comment>
<keyword evidence="2" id="KW-1185">Reference proteome</keyword>
<reference evidence="1" key="1">
    <citation type="submission" date="2022-10" db="EMBL/GenBank/DDBJ databases">
        <authorList>
            <person name="Hyden B.L."/>
            <person name="Feng K."/>
            <person name="Yates T."/>
            <person name="Jawdy S."/>
            <person name="Smart L.B."/>
            <person name="Muchero W."/>
        </authorList>
    </citation>
    <scope>NUCLEOTIDE SEQUENCE</scope>
    <source>
        <tissue evidence="1">Shoot tip</tissue>
    </source>
</reference>
<reference evidence="1" key="2">
    <citation type="journal article" date="2023" name="Int. J. Mol. Sci.">
        <title>De Novo Assembly and Annotation of 11 Diverse Shrub Willow (Salix) Genomes Reveals Novel Gene Organization in Sex-Linked Regions.</title>
        <authorList>
            <person name="Hyden B."/>
            <person name="Feng K."/>
            <person name="Yates T.B."/>
            <person name="Jawdy S."/>
            <person name="Cereghino C."/>
            <person name="Smart L.B."/>
            <person name="Muchero W."/>
        </authorList>
    </citation>
    <scope>NUCLEOTIDE SEQUENCE</scope>
    <source>
        <tissue evidence="1">Shoot tip</tissue>
    </source>
</reference>
<dbReference type="Proteomes" id="UP001141253">
    <property type="component" value="Chromosome 8"/>
</dbReference>
<gene>
    <name evidence="1" type="ORF">OIU77_011455</name>
</gene>
<name>A0ABQ9A116_9ROSI</name>
<dbReference type="EMBL" id="JAPFFI010000023">
    <property type="protein sequence ID" value="KAJ6321375.1"/>
    <property type="molecule type" value="Genomic_DNA"/>
</dbReference>